<dbReference type="Proteomes" id="UP000499080">
    <property type="component" value="Unassembled WGS sequence"/>
</dbReference>
<organism evidence="2 3">
    <name type="scientific">Araneus ventricosus</name>
    <name type="common">Orbweaver spider</name>
    <name type="synonym">Epeira ventricosa</name>
    <dbReference type="NCBI Taxonomy" id="182803"/>
    <lineage>
        <taxon>Eukaryota</taxon>
        <taxon>Metazoa</taxon>
        <taxon>Ecdysozoa</taxon>
        <taxon>Arthropoda</taxon>
        <taxon>Chelicerata</taxon>
        <taxon>Arachnida</taxon>
        <taxon>Araneae</taxon>
        <taxon>Araneomorphae</taxon>
        <taxon>Entelegynae</taxon>
        <taxon>Araneoidea</taxon>
        <taxon>Araneidae</taxon>
        <taxon>Araneus</taxon>
    </lineage>
</organism>
<name>A0A4Y2U5L6_ARAVE</name>
<keyword evidence="3" id="KW-1185">Reference proteome</keyword>
<dbReference type="OrthoDB" id="6427837at2759"/>
<dbReference type="GO" id="GO:0003676">
    <property type="term" value="F:nucleic acid binding"/>
    <property type="evidence" value="ECO:0007669"/>
    <property type="project" value="InterPro"/>
</dbReference>
<reference evidence="2 3" key="1">
    <citation type="journal article" date="2019" name="Sci. Rep.">
        <title>Orb-weaving spider Araneus ventricosus genome elucidates the spidroin gene catalogue.</title>
        <authorList>
            <person name="Kono N."/>
            <person name="Nakamura H."/>
            <person name="Ohtoshi R."/>
            <person name="Moran D.A.P."/>
            <person name="Shinohara A."/>
            <person name="Yoshida Y."/>
            <person name="Fujiwara M."/>
            <person name="Mori M."/>
            <person name="Tomita M."/>
            <person name="Arakawa K."/>
        </authorList>
    </citation>
    <scope>NUCLEOTIDE SEQUENCE [LARGE SCALE GENOMIC DNA]</scope>
</reference>
<evidence type="ECO:0000313" key="3">
    <source>
        <dbReference type="Proteomes" id="UP000499080"/>
    </source>
</evidence>
<protein>
    <recommendedName>
        <fullName evidence="4">Tc1-like transposase DDE domain-containing protein</fullName>
    </recommendedName>
</protein>
<evidence type="ECO:0000313" key="2">
    <source>
        <dbReference type="EMBL" id="GBO06976.1"/>
    </source>
</evidence>
<dbReference type="InterPro" id="IPR036397">
    <property type="entry name" value="RNaseH_sf"/>
</dbReference>
<dbReference type="Gene3D" id="3.30.420.10">
    <property type="entry name" value="Ribonuclease H-like superfamily/Ribonuclease H"/>
    <property type="match status" value="1"/>
</dbReference>
<dbReference type="AlphaFoldDB" id="A0A4Y2U5L6"/>
<evidence type="ECO:0000256" key="1">
    <source>
        <dbReference type="SAM" id="MobiDB-lite"/>
    </source>
</evidence>
<sequence length="227" mass="25448">MLGAVNTRWCLCVAYRVWSDQENDEARGSKDRVASARGSHSDSFHDTIRCRGASGFTHHFQTPCGSDSSVQAPCSCTSFNTETSATPSAVVHARATWNGTNWQNVVLSDESRSVLGTDDNRVRVWRRPGAIFQQDNARPHTARVAQDFLRHVQTLPWPARAPDLSPTEQVWDQLKHQMPLHYSAHDLEVAVQDLWVYLPQDYIRRLINTMPNCVAAFIAARGGPTSY</sequence>
<comment type="caution">
    <text evidence="2">The sequence shown here is derived from an EMBL/GenBank/DDBJ whole genome shotgun (WGS) entry which is preliminary data.</text>
</comment>
<dbReference type="EMBL" id="BGPR01033132">
    <property type="protein sequence ID" value="GBO06976.1"/>
    <property type="molecule type" value="Genomic_DNA"/>
</dbReference>
<gene>
    <name evidence="2" type="ORF">AVEN_151745_1</name>
</gene>
<proteinExistence type="predicted"/>
<feature type="region of interest" description="Disordered" evidence="1">
    <location>
        <begin position="24"/>
        <end position="43"/>
    </location>
</feature>
<evidence type="ECO:0008006" key="4">
    <source>
        <dbReference type="Google" id="ProtNLM"/>
    </source>
</evidence>
<accession>A0A4Y2U5L6</accession>